<gene>
    <name evidence="2" type="ORF">GMARGA_LOCUS4917</name>
</gene>
<feature type="non-terminal residue" evidence="2">
    <location>
        <position position="169"/>
    </location>
</feature>
<accession>A0ABN7UED7</accession>
<organism evidence="2 3">
    <name type="scientific">Gigaspora margarita</name>
    <dbReference type="NCBI Taxonomy" id="4874"/>
    <lineage>
        <taxon>Eukaryota</taxon>
        <taxon>Fungi</taxon>
        <taxon>Fungi incertae sedis</taxon>
        <taxon>Mucoromycota</taxon>
        <taxon>Glomeromycotina</taxon>
        <taxon>Glomeromycetes</taxon>
        <taxon>Diversisporales</taxon>
        <taxon>Gigasporaceae</taxon>
        <taxon>Gigaspora</taxon>
    </lineage>
</organism>
<dbReference type="EMBL" id="CAJVQB010002011">
    <property type="protein sequence ID" value="CAG8558825.1"/>
    <property type="molecule type" value="Genomic_DNA"/>
</dbReference>
<evidence type="ECO:0000313" key="3">
    <source>
        <dbReference type="Proteomes" id="UP000789901"/>
    </source>
</evidence>
<protein>
    <submittedName>
        <fullName evidence="2">271_t:CDS:1</fullName>
    </submittedName>
</protein>
<keyword evidence="3" id="KW-1185">Reference proteome</keyword>
<name>A0ABN7UED7_GIGMA</name>
<reference evidence="2 3" key="1">
    <citation type="submission" date="2021-06" db="EMBL/GenBank/DDBJ databases">
        <authorList>
            <person name="Kallberg Y."/>
            <person name="Tangrot J."/>
            <person name="Rosling A."/>
        </authorList>
    </citation>
    <scope>NUCLEOTIDE SEQUENCE [LARGE SCALE GENOMIC DNA]</scope>
    <source>
        <strain evidence="2 3">120-4 pot B 10/14</strain>
    </source>
</reference>
<sequence>MALCTNASRTDKIMLFVIGPAIKDDDNLIKELYENIEILNYQNVIDLEEYINYSDEKIITEIMSDQEILNQATYQESEQAENDEEDNSGLNNAAQTEHDIALSKLYESVRKFWNPSFKQLSIEAFLEPTCNTNAKPKSLQDKEIDEFLKSENKKIIQYLTNSTETINNQ</sequence>
<feature type="region of interest" description="Disordered" evidence="1">
    <location>
        <begin position="74"/>
        <end position="94"/>
    </location>
</feature>
<dbReference type="Proteomes" id="UP000789901">
    <property type="component" value="Unassembled WGS sequence"/>
</dbReference>
<evidence type="ECO:0000256" key="1">
    <source>
        <dbReference type="SAM" id="MobiDB-lite"/>
    </source>
</evidence>
<evidence type="ECO:0000313" key="2">
    <source>
        <dbReference type="EMBL" id="CAG8558825.1"/>
    </source>
</evidence>
<feature type="compositionally biased region" description="Acidic residues" evidence="1">
    <location>
        <begin position="78"/>
        <end position="87"/>
    </location>
</feature>
<comment type="caution">
    <text evidence="2">The sequence shown here is derived from an EMBL/GenBank/DDBJ whole genome shotgun (WGS) entry which is preliminary data.</text>
</comment>
<proteinExistence type="predicted"/>